<organism evidence="5 6">
    <name type="scientific">Strongylocentrotus purpuratus</name>
    <name type="common">Purple sea urchin</name>
    <dbReference type="NCBI Taxonomy" id="7668"/>
    <lineage>
        <taxon>Eukaryota</taxon>
        <taxon>Metazoa</taxon>
        <taxon>Echinodermata</taxon>
        <taxon>Eleutherozoa</taxon>
        <taxon>Echinozoa</taxon>
        <taxon>Echinoidea</taxon>
        <taxon>Euechinoidea</taxon>
        <taxon>Echinacea</taxon>
        <taxon>Camarodonta</taxon>
        <taxon>Echinidea</taxon>
        <taxon>Strongylocentrotidae</taxon>
        <taxon>Strongylocentrotus</taxon>
    </lineage>
</organism>
<feature type="compositionally biased region" description="Polar residues" evidence="2">
    <location>
        <begin position="467"/>
        <end position="476"/>
    </location>
</feature>
<dbReference type="AlphaFoldDB" id="A0A7M7NJH3"/>
<dbReference type="CDD" id="cd01272">
    <property type="entry name" value="PTB1_Fe65"/>
    <property type="match status" value="1"/>
</dbReference>
<feature type="region of interest" description="Disordered" evidence="2">
    <location>
        <begin position="1"/>
        <end position="35"/>
    </location>
</feature>
<dbReference type="InterPro" id="IPR036020">
    <property type="entry name" value="WW_dom_sf"/>
</dbReference>
<dbReference type="InterPro" id="IPR039576">
    <property type="entry name" value="APBB1/2/3"/>
</dbReference>
<feature type="compositionally biased region" description="Acidic residues" evidence="2">
    <location>
        <begin position="152"/>
        <end position="191"/>
    </location>
</feature>
<feature type="compositionally biased region" description="Basic and acidic residues" evidence="2">
    <location>
        <begin position="192"/>
        <end position="212"/>
    </location>
</feature>
<dbReference type="Gene3D" id="2.30.29.30">
    <property type="entry name" value="Pleckstrin-homology domain (PH domain)/Phosphotyrosine-binding domain (PTB)"/>
    <property type="match status" value="2"/>
</dbReference>
<dbReference type="InterPro" id="IPR001202">
    <property type="entry name" value="WW_dom"/>
</dbReference>
<feature type="region of interest" description="Disordered" evidence="2">
    <location>
        <begin position="50"/>
        <end position="132"/>
    </location>
</feature>
<accession>A0A7M7NJH3</accession>
<dbReference type="FunFam" id="2.30.29.30:FF:000034">
    <property type="entry name" value="amyloid beta A4 precursor protein-binding family B member 2"/>
    <property type="match status" value="1"/>
</dbReference>
<keyword evidence="6" id="KW-1185">Reference proteome</keyword>
<dbReference type="GO" id="GO:0001540">
    <property type="term" value="F:amyloid-beta binding"/>
    <property type="evidence" value="ECO:0007669"/>
    <property type="project" value="InterPro"/>
</dbReference>
<feature type="region of interest" description="Disordered" evidence="2">
    <location>
        <begin position="323"/>
        <end position="420"/>
    </location>
</feature>
<dbReference type="PROSITE" id="PS01179">
    <property type="entry name" value="PID"/>
    <property type="match status" value="2"/>
</dbReference>
<dbReference type="Gene3D" id="2.20.70.10">
    <property type="match status" value="1"/>
</dbReference>
<dbReference type="PROSITE" id="PS50020">
    <property type="entry name" value="WW_DOMAIN_2"/>
    <property type="match status" value="1"/>
</dbReference>
<feature type="compositionally biased region" description="Low complexity" evidence="2">
    <location>
        <begin position="76"/>
        <end position="89"/>
    </location>
</feature>
<feature type="compositionally biased region" description="Low complexity" evidence="2">
    <location>
        <begin position="406"/>
        <end position="417"/>
    </location>
</feature>
<dbReference type="SMART" id="SM00462">
    <property type="entry name" value="PTB"/>
    <property type="match status" value="2"/>
</dbReference>
<keyword evidence="1" id="KW-0677">Repeat</keyword>
<protein>
    <submittedName>
        <fullName evidence="5">Uncharacterized protein</fullName>
    </submittedName>
</protein>
<evidence type="ECO:0000313" key="6">
    <source>
        <dbReference type="Proteomes" id="UP000007110"/>
    </source>
</evidence>
<dbReference type="InterPro" id="IPR006020">
    <property type="entry name" value="PTB/PI_dom"/>
</dbReference>
<dbReference type="SUPFAM" id="SSF51045">
    <property type="entry name" value="WW domain"/>
    <property type="match status" value="1"/>
</dbReference>
<dbReference type="CDD" id="cd00201">
    <property type="entry name" value="WW"/>
    <property type="match status" value="1"/>
</dbReference>
<reference evidence="5" key="2">
    <citation type="submission" date="2021-01" db="UniProtKB">
        <authorList>
            <consortium name="EnsemblMetazoa"/>
        </authorList>
    </citation>
    <scope>IDENTIFICATION</scope>
</reference>
<sequence length="915" mass="100988">MTSLVNPAYNSTVGSPTDHVNANTTTAGLSTEDHDPLQNEINKMMKESLMDSDFSQTDNKNEGVSIQSAVLGGSSGKSRSSYASTDYSSMGIGNPLENLPGAYSDDDYDDDEDDVYVEEEEDEDRRLTVADDNILRERNKVKAEAMFAGIDFIDDGEDDDESESESEEEEEEDDEDDDDIAEVVIVEEVDSADEKAPKRVKTDDGCSPKDPDADLMSPDEVIATKLGGILSYYANLEALTKQRSEQIEDDTTSLRGSVSDSSEVEGESHEGLYEMPQQPTPFDSGPSTMDDESTDDCESTYDMLYKSFGLRTQDEKFKVDLLSPSQGQHDHGYASETSADERVSPIKRPGMLLRDGFKPPLSALTEDLPLKILSPTTEAESGIEVTPEPKSSNKNLLDKELSEAQKTALTKPTTLPPGWREVADAHGTYYWHVPTGTTQWSPPSPTDSQGSASPPKKPAREPKHSRSSSPTDGTTEQEQDPNLKEFQKSTLRYANLKLGPSTSKQDQEPKLLSEQNVRGIRFHVRSLGWVEMEDADLSPGKSSLAVNNCIRQLSYRKNDIRDTAGIWGEGKDMYMVLEDEYLKLTDPNDSTVLNSQHVCSIRVWGVGRDNGRERDFAYVARDKVTKRYKCHVFRCDIPAKAIANALHEICAKVMSERQKGNTISMVTQGQMIRQQQQQQLMQMKSISLDSSKDATHTPSGVDFPTPKMEPITVFRANYVGSTSAVKQSGMDVLNDAIDKVVGMVGEDQWTPARIEVAVSTVTVTSVKTKETIAENRIRFMSFLGIGKDSRHFAYIMCIGKNKFQCHVFTCEHSAGGLAKAVEAACKSYHRSIGRPRTETIALEVKHIVKSAGFKHKTSKDNLRYQKCLDANPKGSLINSADGKTWGCALKTGIQSIFTKMGTLRIQGKDAPISAV</sequence>
<evidence type="ECO:0000313" key="5">
    <source>
        <dbReference type="EnsemblMetazoa" id="XP_030836678"/>
    </source>
</evidence>
<dbReference type="EnsemblMetazoa" id="XM_030980818">
    <property type="protein sequence ID" value="XP_030836678"/>
    <property type="gene ID" value="LOC582967"/>
</dbReference>
<dbReference type="PANTHER" id="PTHR14058:SF8">
    <property type="entry name" value="PROTEIN FE65 HOMOLOG"/>
    <property type="match status" value="1"/>
</dbReference>
<dbReference type="FunFam" id="2.20.70.10:FF:000003">
    <property type="entry name" value="amyloid beta A4 precursor protein-binding family B member 2"/>
    <property type="match status" value="1"/>
</dbReference>
<dbReference type="Proteomes" id="UP000007110">
    <property type="component" value="Unassembled WGS sequence"/>
</dbReference>
<dbReference type="SMART" id="SM00456">
    <property type="entry name" value="WW"/>
    <property type="match status" value="1"/>
</dbReference>
<dbReference type="CDD" id="cd01271">
    <property type="entry name" value="PTB2_Fe65"/>
    <property type="match status" value="1"/>
</dbReference>
<evidence type="ECO:0000259" key="3">
    <source>
        <dbReference type="PROSITE" id="PS01179"/>
    </source>
</evidence>
<reference evidence="6" key="1">
    <citation type="submission" date="2015-02" db="EMBL/GenBank/DDBJ databases">
        <title>Genome sequencing for Strongylocentrotus purpuratus.</title>
        <authorList>
            <person name="Murali S."/>
            <person name="Liu Y."/>
            <person name="Vee V."/>
            <person name="English A."/>
            <person name="Wang M."/>
            <person name="Skinner E."/>
            <person name="Han Y."/>
            <person name="Muzny D.M."/>
            <person name="Worley K.C."/>
            <person name="Gibbs R.A."/>
        </authorList>
    </citation>
    <scope>NUCLEOTIDE SEQUENCE</scope>
</reference>
<evidence type="ECO:0000256" key="1">
    <source>
        <dbReference type="ARBA" id="ARBA00022737"/>
    </source>
</evidence>
<feature type="compositionally biased region" description="Polar residues" evidence="2">
    <location>
        <begin position="435"/>
        <end position="452"/>
    </location>
</feature>
<dbReference type="SUPFAM" id="SSF50729">
    <property type="entry name" value="PH domain-like"/>
    <property type="match status" value="2"/>
</dbReference>
<dbReference type="InterPro" id="IPR011993">
    <property type="entry name" value="PH-like_dom_sf"/>
</dbReference>
<feature type="compositionally biased region" description="Basic and acidic residues" evidence="2">
    <location>
        <begin position="328"/>
        <end position="344"/>
    </location>
</feature>
<feature type="region of interest" description="Disordered" evidence="2">
    <location>
        <begin position="244"/>
        <end position="297"/>
    </location>
</feature>
<feature type="region of interest" description="Disordered" evidence="2">
    <location>
        <begin position="434"/>
        <end position="483"/>
    </location>
</feature>
<feature type="compositionally biased region" description="Polar residues" evidence="2">
    <location>
        <begin position="53"/>
        <end position="68"/>
    </location>
</feature>
<evidence type="ECO:0000256" key="2">
    <source>
        <dbReference type="SAM" id="MobiDB-lite"/>
    </source>
</evidence>
<feature type="domain" description="WW" evidence="4">
    <location>
        <begin position="413"/>
        <end position="445"/>
    </location>
</feature>
<dbReference type="GeneID" id="582967"/>
<name>A0A7M7NJH3_STRPU</name>
<proteinExistence type="predicted"/>
<dbReference type="PANTHER" id="PTHR14058">
    <property type="entry name" value="AMYLOID BETA A4 PRECURSOR PROTEIN-BINDING FAMILY B"/>
    <property type="match status" value="1"/>
</dbReference>
<feature type="domain" description="PID" evidence="3">
    <location>
        <begin position="714"/>
        <end position="825"/>
    </location>
</feature>
<evidence type="ECO:0000259" key="4">
    <source>
        <dbReference type="PROSITE" id="PS50020"/>
    </source>
</evidence>
<dbReference type="PROSITE" id="PS01159">
    <property type="entry name" value="WW_DOMAIN_1"/>
    <property type="match status" value="1"/>
</dbReference>
<feature type="domain" description="PID" evidence="3">
    <location>
        <begin position="519"/>
        <end position="659"/>
    </location>
</feature>
<dbReference type="Pfam" id="PF00640">
    <property type="entry name" value="PID"/>
    <property type="match status" value="2"/>
</dbReference>
<feature type="compositionally biased region" description="Acidic residues" evidence="2">
    <location>
        <begin position="104"/>
        <end position="123"/>
    </location>
</feature>
<feature type="compositionally biased region" description="Polar residues" evidence="2">
    <location>
        <begin position="1"/>
        <end position="29"/>
    </location>
</feature>
<dbReference type="RefSeq" id="XP_030836678.1">
    <property type="nucleotide sequence ID" value="XM_030980818.1"/>
</dbReference>
<dbReference type="FunFam" id="2.30.29.30:FF:000143">
    <property type="entry name" value="amyloid beta A4 precursor protein-binding family B member 3 isoform X2"/>
    <property type="match status" value="1"/>
</dbReference>
<feature type="region of interest" description="Disordered" evidence="2">
    <location>
        <begin position="147"/>
        <end position="218"/>
    </location>
</feature>